<organism evidence="4 5">
    <name type="scientific">Pediococcus ethanolidurans</name>
    <dbReference type="NCBI Taxonomy" id="319653"/>
    <lineage>
        <taxon>Bacteria</taxon>
        <taxon>Bacillati</taxon>
        <taxon>Bacillota</taxon>
        <taxon>Bacilli</taxon>
        <taxon>Lactobacillales</taxon>
        <taxon>Lactobacillaceae</taxon>
        <taxon>Pediococcus</taxon>
    </lineage>
</organism>
<dbReference type="AlphaFoldDB" id="A0A0R2KAB7"/>
<dbReference type="GO" id="GO:0005524">
    <property type="term" value="F:ATP binding"/>
    <property type="evidence" value="ECO:0007669"/>
    <property type="project" value="UniProtKB-KW"/>
</dbReference>
<dbReference type="PANTHER" id="PTHR43038:SF3">
    <property type="entry name" value="ABC TRANSPORTER G FAMILY MEMBER 20 ISOFORM X1"/>
    <property type="match status" value="1"/>
</dbReference>
<dbReference type="PROSITE" id="PS00211">
    <property type="entry name" value="ABC_TRANSPORTER_1"/>
    <property type="match status" value="1"/>
</dbReference>
<accession>A0A0R2KAB7</accession>
<dbReference type="CDD" id="cd03263">
    <property type="entry name" value="ABC_subfamily_A"/>
    <property type="match status" value="1"/>
</dbReference>
<sequence>MIFTGGIKMTDSIISLTHLVKKFGKQTVLQDVNLDLMPGEIVGLIGPSGAGKSTVIKTALGMEVADGGSATVFKQTMPNRQLLSRIGYMAQTDALYEALSGRENLQFFGKMKGINKKNISTEIKHAAAVVDLTEDLSKRVSGYSGGMMRRLSLAIALLGEPELLILDEPTVGIDPALRRQIWKELGSIRDEGRSILITTHVMDEAELTDRVALLLGGRVMAFDTPQNLKKQYEVPTIEDVFLKAEGVQS</sequence>
<dbReference type="SMART" id="SM00382">
    <property type="entry name" value="AAA"/>
    <property type="match status" value="1"/>
</dbReference>
<dbReference type="GO" id="GO:0016887">
    <property type="term" value="F:ATP hydrolysis activity"/>
    <property type="evidence" value="ECO:0007669"/>
    <property type="project" value="InterPro"/>
</dbReference>
<dbReference type="Gene3D" id="3.40.50.300">
    <property type="entry name" value="P-loop containing nucleotide triphosphate hydrolases"/>
    <property type="match status" value="1"/>
</dbReference>
<feature type="domain" description="ABC transporter" evidence="3">
    <location>
        <begin position="14"/>
        <end position="241"/>
    </location>
</feature>
<evidence type="ECO:0000259" key="3">
    <source>
        <dbReference type="PROSITE" id="PS50893"/>
    </source>
</evidence>
<dbReference type="PROSITE" id="PS50893">
    <property type="entry name" value="ABC_TRANSPORTER_2"/>
    <property type="match status" value="1"/>
</dbReference>
<dbReference type="InterPro" id="IPR017871">
    <property type="entry name" value="ABC_transporter-like_CS"/>
</dbReference>
<dbReference type="InterPro" id="IPR003439">
    <property type="entry name" value="ABC_transporter-like_ATP-bd"/>
</dbReference>
<evidence type="ECO:0000313" key="5">
    <source>
        <dbReference type="Proteomes" id="UP000051749"/>
    </source>
</evidence>
<dbReference type="PATRIC" id="fig|319653.3.peg.1243"/>
<proteinExistence type="predicted"/>
<evidence type="ECO:0000256" key="1">
    <source>
        <dbReference type="ARBA" id="ARBA00022741"/>
    </source>
</evidence>
<gene>
    <name evidence="4" type="ORF">IV87_GL001228</name>
</gene>
<dbReference type="Proteomes" id="UP000051749">
    <property type="component" value="Unassembled WGS sequence"/>
</dbReference>
<protein>
    <submittedName>
        <fullName evidence="4">ABC-type multidrug transport system, ATPase component</fullName>
    </submittedName>
</protein>
<dbReference type="PANTHER" id="PTHR43038">
    <property type="entry name" value="ATP-BINDING CASSETTE, SUB-FAMILY H, MEMBER 1"/>
    <property type="match status" value="1"/>
</dbReference>
<reference evidence="4 5" key="1">
    <citation type="journal article" date="2015" name="Genome Announc.">
        <title>Expanding the biotechnology potential of lactobacilli through comparative genomics of 213 strains and associated genera.</title>
        <authorList>
            <person name="Sun Z."/>
            <person name="Harris H.M."/>
            <person name="McCann A."/>
            <person name="Guo C."/>
            <person name="Argimon S."/>
            <person name="Zhang W."/>
            <person name="Yang X."/>
            <person name="Jeffery I.B."/>
            <person name="Cooney J.C."/>
            <person name="Kagawa T.F."/>
            <person name="Liu W."/>
            <person name="Song Y."/>
            <person name="Salvetti E."/>
            <person name="Wrobel A."/>
            <person name="Rasinkangas P."/>
            <person name="Parkhill J."/>
            <person name="Rea M.C."/>
            <person name="O'Sullivan O."/>
            <person name="Ritari J."/>
            <person name="Douillard F.P."/>
            <person name="Paul Ross R."/>
            <person name="Yang R."/>
            <person name="Briner A.E."/>
            <person name="Felis G.E."/>
            <person name="de Vos W.M."/>
            <person name="Barrangou R."/>
            <person name="Klaenhammer T.R."/>
            <person name="Caufield P.W."/>
            <person name="Cui Y."/>
            <person name="Zhang H."/>
            <person name="O'Toole P.W."/>
        </authorList>
    </citation>
    <scope>NUCLEOTIDE SEQUENCE [LARGE SCALE GENOMIC DNA]</scope>
    <source>
        <strain evidence="4 5">DSM 22301</strain>
    </source>
</reference>
<dbReference type="InterPro" id="IPR027417">
    <property type="entry name" value="P-loop_NTPase"/>
</dbReference>
<dbReference type="Pfam" id="PF00005">
    <property type="entry name" value="ABC_tran"/>
    <property type="match status" value="1"/>
</dbReference>
<dbReference type="EMBL" id="JQBY01000003">
    <property type="protein sequence ID" value="KRN83197.1"/>
    <property type="molecule type" value="Genomic_DNA"/>
</dbReference>
<evidence type="ECO:0000313" key="4">
    <source>
        <dbReference type="EMBL" id="KRN83197.1"/>
    </source>
</evidence>
<name>A0A0R2KAB7_9LACO</name>
<keyword evidence="2" id="KW-0067">ATP-binding</keyword>
<dbReference type="SUPFAM" id="SSF52540">
    <property type="entry name" value="P-loop containing nucleoside triphosphate hydrolases"/>
    <property type="match status" value="1"/>
</dbReference>
<evidence type="ECO:0000256" key="2">
    <source>
        <dbReference type="ARBA" id="ARBA00022840"/>
    </source>
</evidence>
<dbReference type="InterPro" id="IPR003593">
    <property type="entry name" value="AAA+_ATPase"/>
</dbReference>
<dbReference type="STRING" id="319653.SAMN04487973_104149"/>
<keyword evidence="1" id="KW-0547">Nucleotide-binding</keyword>
<comment type="caution">
    <text evidence="4">The sequence shown here is derived from an EMBL/GenBank/DDBJ whole genome shotgun (WGS) entry which is preliminary data.</text>
</comment>